<evidence type="ECO:0000256" key="3">
    <source>
        <dbReference type="ARBA" id="ARBA00008757"/>
    </source>
</evidence>
<dbReference type="PANTHER" id="PTHR28629:SF14">
    <property type="entry name" value="DIHYDROXYACETONE KINASE 1"/>
    <property type="match status" value="1"/>
</dbReference>
<dbReference type="FunFam" id="1.25.40.340:FF:000001">
    <property type="entry name" value="Dihydroxyacetone kinase 1"/>
    <property type="match status" value="1"/>
</dbReference>
<dbReference type="PANTHER" id="PTHR28629">
    <property type="entry name" value="TRIOKINASE/FMN CYCLASE"/>
    <property type="match status" value="1"/>
</dbReference>
<dbReference type="Gene3D" id="3.30.1180.20">
    <property type="entry name" value="Dihydroxyacetone kinase, domain 2"/>
    <property type="match status" value="1"/>
</dbReference>
<feature type="active site" description="Tele-hemiaminal-histidine intermediate" evidence="11">
    <location>
        <position position="236"/>
    </location>
</feature>
<dbReference type="InterPro" id="IPR004006">
    <property type="entry name" value="DhaK_dom"/>
</dbReference>
<comment type="pathway">
    <text evidence="2">Polyol metabolism; glycerol fermentation; glycerone phosphate from glycerol (oxidative route): step 2/2.</text>
</comment>
<dbReference type="SMART" id="SM01120">
    <property type="entry name" value="Dak2"/>
    <property type="match status" value="1"/>
</dbReference>
<feature type="binding site" evidence="12">
    <location>
        <begin position="69"/>
        <end position="72"/>
    </location>
    <ligand>
        <name>substrate</name>
    </ligand>
</feature>
<evidence type="ECO:0000313" key="15">
    <source>
        <dbReference type="EMBL" id="ETN41755.1"/>
    </source>
</evidence>
<dbReference type="FunCoup" id="W2RZI4">
    <property type="interactions" value="542"/>
</dbReference>
<evidence type="ECO:0000256" key="11">
    <source>
        <dbReference type="PIRSR" id="PIRSR612734-1"/>
    </source>
</evidence>
<protein>
    <submittedName>
        <fullName evidence="15">Dihydroxyacetone kinase</fullName>
    </submittedName>
</protein>
<evidence type="ECO:0000256" key="10">
    <source>
        <dbReference type="ARBA" id="ARBA00048898"/>
    </source>
</evidence>
<dbReference type="GO" id="GO:0004371">
    <property type="term" value="F:glycerone kinase activity"/>
    <property type="evidence" value="ECO:0007669"/>
    <property type="project" value="UniProtKB-EC"/>
</dbReference>
<dbReference type="Pfam" id="PF02734">
    <property type="entry name" value="Dak2"/>
    <property type="match status" value="1"/>
</dbReference>
<dbReference type="InterPro" id="IPR012734">
    <property type="entry name" value="DhaK_ATP"/>
</dbReference>
<evidence type="ECO:0000256" key="9">
    <source>
        <dbReference type="ARBA" id="ARBA00047974"/>
    </source>
</evidence>
<accession>W2RZI4</accession>
<dbReference type="SUPFAM" id="SSF101473">
    <property type="entry name" value="DhaL-like"/>
    <property type="match status" value="1"/>
</dbReference>
<dbReference type="OrthoDB" id="1724672at2759"/>
<feature type="binding site" evidence="12">
    <location>
        <position position="126"/>
    </location>
    <ligand>
        <name>substrate</name>
    </ligand>
</feature>
<dbReference type="GO" id="GO:0019588">
    <property type="term" value="P:anaerobic glycerol catabolic process"/>
    <property type="evidence" value="ECO:0007669"/>
    <property type="project" value="UniProtKB-UniPathway"/>
</dbReference>
<evidence type="ECO:0000256" key="5">
    <source>
        <dbReference type="ARBA" id="ARBA00022741"/>
    </source>
</evidence>
<evidence type="ECO:0000259" key="13">
    <source>
        <dbReference type="PROSITE" id="PS51480"/>
    </source>
</evidence>
<dbReference type="RefSeq" id="XP_008716264.1">
    <property type="nucleotide sequence ID" value="XM_008718042.1"/>
</dbReference>
<comment type="catalytic activity">
    <reaction evidence="10">
        <text>dihydroxyacetone + ATP = dihydroxyacetone phosphate + ADP + H(+)</text>
        <dbReference type="Rhea" id="RHEA:15773"/>
        <dbReference type="ChEBI" id="CHEBI:15378"/>
        <dbReference type="ChEBI" id="CHEBI:16016"/>
        <dbReference type="ChEBI" id="CHEBI:30616"/>
        <dbReference type="ChEBI" id="CHEBI:57642"/>
        <dbReference type="ChEBI" id="CHEBI:456216"/>
        <dbReference type="EC" id="2.7.1.29"/>
    </reaction>
</comment>
<dbReference type="InterPro" id="IPR036117">
    <property type="entry name" value="DhaL_dom_sf"/>
</dbReference>
<dbReference type="SUPFAM" id="SSF82549">
    <property type="entry name" value="DAK1/DegV-like"/>
    <property type="match status" value="1"/>
</dbReference>
<sequence>MPQKRDCRNLKAVYDQLVVSGTILVNGALRALTLTNPSLAFDEPNKIIYRRPDSFSSGGAKVSIISGGGSGHEPGFAGFVGKGLLTAGVAGTIFASPSAEQVRRAVLGRVPTEKGVMVITMNYTGDVLNFGMAAEKAKAGGVATEFYAIGDDVGVGREKGGKVGRRGIGGGIMVLKIIGALAELGGSLDQVYKLAQQVCANLVSVGSSMEHVHVPGRGPMESLMPVGDIEVGMGIHNEPGSQTIQADLPELIKIMLGQLLDPNDNDRHYVDFKKGDQVVLFVNNLGGVSMLEIGGIVAELVKQLKADWDIVPIRVLAGTYLTSLNGLGFSASLLRLQDTGLGAGKSMLELLDLPAEAYGWAAPIPKETWEASNEGTFDNNAASAQQAASKSNLTLNPDKAHEALKAGLQKVIAAEAEVTRFDTIVGDGDCGIGLKRGAEAVLKELSSGNNPSDAVAFLNKIVPVVEENMDGTSGAIYAIFLNALAAGVRAQDSGSAQEMDAKLWGQALTSALEDLKKYTPAAPGDRTLMDALFPFVETLKSSGDVKQAAKKAEDGAESTKAMKASLGRAVYVGSESEWMGKVPDPGAWGLKEFLLGLADAV</sequence>
<keyword evidence="5" id="KW-0547">Nucleotide-binding</keyword>
<keyword evidence="6 15" id="KW-0418">Kinase</keyword>
<comment type="function">
    <text evidence="1">Catalyzes both the phosphorylation of dihydroxyacetone and of glyceraldehyde.</text>
</comment>
<dbReference type="UniPathway" id="UPA00617">
    <property type="reaction ID" value="UER00669"/>
</dbReference>
<name>W2RZI4_CYPE1</name>
<evidence type="ECO:0000259" key="14">
    <source>
        <dbReference type="PROSITE" id="PS51481"/>
    </source>
</evidence>
<organism evidence="15 16">
    <name type="scientific">Cyphellophora europaea (strain CBS 101466)</name>
    <name type="common">Phialophora europaea</name>
    <dbReference type="NCBI Taxonomy" id="1220924"/>
    <lineage>
        <taxon>Eukaryota</taxon>
        <taxon>Fungi</taxon>
        <taxon>Dikarya</taxon>
        <taxon>Ascomycota</taxon>
        <taxon>Pezizomycotina</taxon>
        <taxon>Eurotiomycetes</taxon>
        <taxon>Chaetothyriomycetidae</taxon>
        <taxon>Chaetothyriales</taxon>
        <taxon>Cyphellophoraceae</taxon>
        <taxon>Cyphellophora</taxon>
    </lineage>
</organism>
<dbReference type="FunFam" id="3.40.50.10440:FF:000002">
    <property type="entry name" value="Dihydroxyacetone kinase"/>
    <property type="match status" value="1"/>
</dbReference>
<dbReference type="HOGENOM" id="CLU_017054_6_0_1"/>
<dbReference type="InParanoid" id="W2RZI4"/>
<dbReference type="Pfam" id="PF02733">
    <property type="entry name" value="Dak1"/>
    <property type="match status" value="1"/>
</dbReference>
<dbReference type="Gene3D" id="3.40.50.10440">
    <property type="entry name" value="Dihydroxyacetone kinase, domain 1"/>
    <property type="match status" value="1"/>
</dbReference>
<dbReference type="PROSITE" id="PS51480">
    <property type="entry name" value="DHAL"/>
    <property type="match status" value="1"/>
</dbReference>
<dbReference type="eggNOG" id="KOG2426">
    <property type="taxonomic scope" value="Eukaryota"/>
</dbReference>
<dbReference type="GeneID" id="19971031"/>
<dbReference type="GO" id="GO:0050354">
    <property type="term" value="F:triokinase activity"/>
    <property type="evidence" value="ECO:0007669"/>
    <property type="project" value="UniProtKB-EC"/>
</dbReference>
<dbReference type="VEuPathDB" id="FungiDB:HMPREF1541_03692"/>
<evidence type="ECO:0000256" key="6">
    <source>
        <dbReference type="ARBA" id="ARBA00022777"/>
    </source>
</evidence>
<keyword evidence="7" id="KW-0319">Glycerol metabolism</keyword>
<dbReference type="Gene3D" id="1.25.40.340">
    <property type="match status" value="1"/>
</dbReference>
<dbReference type="InterPro" id="IPR050861">
    <property type="entry name" value="Dihydroxyacetone_Kinase"/>
</dbReference>
<comment type="similarity">
    <text evidence="3">Belongs to the dihydroxyacetone kinase (DAK) family.</text>
</comment>
<keyword evidence="4" id="KW-0808">Transferase</keyword>
<dbReference type="EMBL" id="KB822719">
    <property type="protein sequence ID" value="ETN41755.1"/>
    <property type="molecule type" value="Genomic_DNA"/>
</dbReference>
<evidence type="ECO:0000256" key="7">
    <source>
        <dbReference type="ARBA" id="ARBA00022798"/>
    </source>
</evidence>
<dbReference type="GO" id="GO:0005524">
    <property type="term" value="F:ATP binding"/>
    <property type="evidence" value="ECO:0007669"/>
    <property type="project" value="UniProtKB-KW"/>
</dbReference>
<evidence type="ECO:0000256" key="4">
    <source>
        <dbReference type="ARBA" id="ARBA00022679"/>
    </source>
</evidence>
<keyword evidence="16" id="KW-1185">Reference proteome</keyword>
<dbReference type="FunFam" id="3.30.1180.20:FF:000001">
    <property type="entry name" value="Dihydroxyacetone kinase 1"/>
    <property type="match status" value="1"/>
</dbReference>
<proteinExistence type="inferred from homology"/>
<dbReference type="GO" id="GO:0005829">
    <property type="term" value="C:cytosol"/>
    <property type="evidence" value="ECO:0007669"/>
    <property type="project" value="TreeGrafter"/>
</dbReference>
<feature type="domain" description="DhaL" evidence="13">
    <location>
        <begin position="398"/>
        <end position="599"/>
    </location>
</feature>
<dbReference type="AlphaFoldDB" id="W2RZI4"/>
<dbReference type="STRING" id="1220924.W2RZI4"/>
<evidence type="ECO:0000256" key="2">
    <source>
        <dbReference type="ARBA" id="ARBA00004778"/>
    </source>
</evidence>
<keyword evidence="8" id="KW-0067">ATP-binding</keyword>
<evidence type="ECO:0000313" key="16">
    <source>
        <dbReference type="Proteomes" id="UP000030752"/>
    </source>
</evidence>
<dbReference type="PROSITE" id="PS51481">
    <property type="entry name" value="DHAK"/>
    <property type="match status" value="1"/>
</dbReference>
<feature type="domain" description="DhaK" evidence="14">
    <location>
        <begin position="20"/>
        <end position="360"/>
    </location>
</feature>
<evidence type="ECO:0000256" key="12">
    <source>
        <dbReference type="PIRSR" id="PIRSR612734-2"/>
    </source>
</evidence>
<dbReference type="Proteomes" id="UP000030752">
    <property type="component" value="Unassembled WGS sequence"/>
</dbReference>
<reference evidence="15 16" key="1">
    <citation type="submission" date="2013-03" db="EMBL/GenBank/DDBJ databases">
        <title>The Genome Sequence of Phialophora europaea CBS 101466.</title>
        <authorList>
            <consortium name="The Broad Institute Genomics Platform"/>
            <person name="Cuomo C."/>
            <person name="de Hoog S."/>
            <person name="Gorbushina A."/>
            <person name="Walker B."/>
            <person name="Young S.K."/>
            <person name="Zeng Q."/>
            <person name="Gargeya S."/>
            <person name="Fitzgerald M."/>
            <person name="Haas B."/>
            <person name="Abouelleil A."/>
            <person name="Allen A.W."/>
            <person name="Alvarado L."/>
            <person name="Arachchi H.M."/>
            <person name="Berlin A.M."/>
            <person name="Chapman S.B."/>
            <person name="Gainer-Dewar J."/>
            <person name="Goldberg J."/>
            <person name="Griggs A."/>
            <person name="Gujja S."/>
            <person name="Hansen M."/>
            <person name="Howarth C."/>
            <person name="Imamovic A."/>
            <person name="Ireland A."/>
            <person name="Larimer J."/>
            <person name="McCowan C."/>
            <person name="Murphy C."/>
            <person name="Pearson M."/>
            <person name="Poon T.W."/>
            <person name="Priest M."/>
            <person name="Roberts A."/>
            <person name="Saif S."/>
            <person name="Shea T."/>
            <person name="Sisk P."/>
            <person name="Sykes S."/>
            <person name="Wortman J."/>
            <person name="Nusbaum C."/>
            <person name="Birren B."/>
        </authorList>
    </citation>
    <scope>NUCLEOTIDE SEQUENCE [LARGE SCALE GENOMIC DNA]</scope>
    <source>
        <strain evidence="15 16">CBS 101466</strain>
    </source>
</reference>
<dbReference type="NCBIfam" id="TIGR02361">
    <property type="entry name" value="dak_ATP"/>
    <property type="match status" value="1"/>
</dbReference>
<comment type="catalytic activity">
    <reaction evidence="9">
        <text>D-glyceraldehyde + ATP = D-glyceraldehyde 3-phosphate + ADP + H(+)</text>
        <dbReference type="Rhea" id="RHEA:13941"/>
        <dbReference type="ChEBI" id="CHEBI:15378"/>
        <dbReference type="ChEBI" id="CHEBI:17378"/>
        <dbReference type="ChEBI" id="CHEBI:30616"/>
        <dbReference type="ChEBI" id="CHEBI:59776"/>
        <dbReference type="ChEBI" id="CHEBI:456216"/>
        <dbReference type="EC" id="2.7.1.28"/>
    </reaction>
</comment>
<gene>
    <name evidence="15" type="ORF">HMPREF1541_03692</name>
</gene>
<dbReference type="InterPro" id="IPR004007">
    <property type="entry name" value="DhaL_dom"/>
</dbReference>
<evidence type="ECO:0000256" key="8">
    <source>
        <dbReference type="ARBA" id="ARBA00022840"/>
    </source>
</evidence>
<evidence type="ECO:0000256" key="1">
    <source>
        <dbReference type="ARBA" id="ARBA00003264"/>
    </source>
</evidence>